<dbReference type="SUPFAM" id="SSF52266">
    <property type="entry name" value="SGNH hydrolase"/>
    <property type="match status" value="1"/>
</dbReference>
<dbReference type="Gene3D" id="3.40.50.1110">
    <property type="entry name" value="SGNH hydrolase"/>
    <property type="match status" value="1"/>
</dbReference>
<name>A0AA97HPT3_9FLAO</name>
<dbReference type="AlphaFoldDB" id="A0AA97HPT3"/>
<dbReference type="KEGG" id="hws:RNZ46_09245"/>
<dbReference type="InterPro" id="IPR036514">
    <property type="entry name" value="SGNH_hydro_sf"/>
</dbReference>
<gene>
    <name evidence="1" type="ORF">RNZ46_09245</name>
</gene>
<evidence type="ECO:0000313" key="1">
    <source>
        <dbReference type="EMBL" id="WOD42180.1"/>
    </source>
</evidence>
<organism evidence="1 2">
    <name type="scientific">Hwangdonia lutea</name>
    <dbReference type="NCBI Taxonomy" id="3075823"/>
    <lineage>
        <taxon>Bacteria</taxon>
        <taxon>Pseudomonadati</taxon>
        <taxon>Bacteroidota</taxon>
        <taxon>Flavobacteriia</taxon>
        <taxon>Flavobacteriales</taxon>
        <taxon>Flavobacteriaceae</taxon>
        <taxon>Hwangdonia</taxon>
    </lineage>
</organism>
<evidence type="ECO:0000313" key="2">
    <source>
        <dbReference type="Proteomes" id="UP001302486"/>
    </source>
</evidence>
<keyword evidence="2" id="KW-1185">Reference proteome</keyword>
<protein>
    <submittedName>
        <fullName evidence="1">SGNH/GDSL hydrolase family protein</fullName>
    </submittedName>
</protein>
<dbReference type="RefSeq" id="WP_316981924.1">
    <property type="nucleotide sequence ID" value="NZ_CP136521.1"/>
</dbReference>
<dbReference type="CDD" id="cd00229">
    <property type="entry name" value="SGNH_hydrolase"/>
    <property type="match status" value="1"/>
</dbReference>
<reference evidence="2" key="1">
    <citation type="submission" date="2024-06" db="EMBL/GenBank/DDBJ databases">
        <title>Hwangdonia haimaensis gen. nov., sp. nov., a member of the family Flavobacteriaceae isolated from the haima cold seep.</title>
        <authorList>
            <person name="Li J."/>
        </authorList>
    </citation>
    <scope>NUCLEOTIDE SEQUENCE [LARGE SCALE GENOMIC DNA]</scope>
    <source>
        <strain evidence="2">SCSIO 19198</strain>
    </source>
</reference>
<keyword evidence="1" id="KW-0378">Hydrolase</keyword>
<dbReference type="EMBL" id="CP136521">
    <property type="protein sequence ID" value="WOD42180.1"/>
    <property type="molecule type" value="Genomic_DNA"/>
</dbReference>
<accession>A0AA97HPT3</accession>
<dbReference type="Proteomes" id="UP001302486">
    <property type="component" value="Chromosome"/>
</dbReference>
<sequence>MTPLKTSPQEIRQMVFFKHIIRFFICTSLFCSLESQSKHTEFQILFIGNSLTYSNNLPQLVKKQAKKHGVRVKTKMVAKLNYAISDHWDEGEVQKLIASKNYDFVIIQQGPSSQQNGKELLVDYGKKYRELCKNSQSKLVYFMVWPPINHPERFDAVINNHRYPAKINNAILCPVGEVWKKHFSATNNYDYYSADGFHPSKKGSEAAAKVIVEYLFPK</sequence>
<proteinExistence type="predicted"/>
<dbReference type="GO" id="GO:0016788">
    <property type="term" value="F:hydrolase activity, acting on ester bonds"/>
    <property type="evidence" value="ECO:0007669"/>
    <property type="project" value="UniProtKB-ARBA"/>
</dbReference>